<protein>
    <recommendedName>
        <fullName evidence="4">FTP domain-containing protein</fullName>
    </recommendedName>
</protein>
<keyword evidence="1" id="KW-0732">Signal</keyword>
<dbReference type="SUPFAM" id="SSF49785">
    <property type="entry name" value="Galactose-binding domain-like"/>
    <property type="match status" value="1"/>
</dbReference>
<reference evidence="2 3" key="1">
    <citation type="submission" date="2017-06" db="EMBL/GenBank/DDBJ databases">
        <title>A platform for efficient transgenesis in Macrostomum lignano, a flatworm model organism for stem cell research.</title>
        <authorList>
            <person name="Berezikov E."/>
        </authorList>
    </citation>
    <scope>NUCLEOTIDE SEQUENCE [LARGE SCALE GENOMIC DNA]</scope>
    <source>
        <strain evidence="2">DV1</strain>
        <tissue evidence="2">Whole organism</tissue>
    </source>
</reference>
<dbReference type="Proteomes" id="UP000215902">
    <property type="component" value="Unassembled WGS sequence"/>
</dbReference>
<dbReference type="InterPro" id="IPR008979">
    <property type="entry name" value="Galactose-bd-like_sf"/>
</dbReference>
<evidence type="ECO:0000313" key="3">
    <source>
        <dbReference type="Proteomes" id="UP000215902"/>
    </source>
</evidence>
<sequence length="611" mass="67246">NHIVKTMSSLLCWLHTCLLIVALTKASASADLNLPGPLVGLSNCRQSSVALGSICQSAISNRLPTGGFTNPKACSQTRHGNSEWWQAQLTSNSAARVTFVQVHQLKGCCKNASKPLLTVTLDGNDCPLRILKLQQRSRQVFFCNRTGQTVRVTSELPNTPLTVCQVQVFAENLADIDADHPLLQLSNCSQLPPSSSATCQKATDGRTRTGCIAVPENGWWEAQTQKASLIKYVRIYSAMTCCQDSAYKFSVSVDGSNCISYSGAYFSARDFLCKRKGRNIRIVNRMQTGQLLLCEVQAFGSRRTPVDYGVPIHLSSCSQSSSVNGSRCRKALDGSVAQVCARCARTRVERGWWQGRTSQRVLVKFVRIFLPNAGSGCGPNDLERALVTVSGTECTPFESGRSVYILFCNATGQGVTIRNLHASELTICEVQAMGAYLEPEHPEHHHKRIRKGRGHHHRKVFSPHWPNPHRPHRRPILVRCSQSSSVPDSHCRLATDGSRKRCAKTAAERGAWWQAGLHHPRGIKSHRVGAVVLALEQTLSRRVLQSAKALKRLRVTVNNQPCRMHSTHHRGSGAEFECNKIGDLIRVSNGPDGSMAPLVLCEVLVLAWPIQ</sequence>
<dbReference type="AlphaFoldDB" id="A0A267ES05"/>
<evidence type="ECO:0000313" key="2">
    <source>
        <dbReference type="EMBL" id="PAA63609.1"/>
    </source>
</evidence>
<feature type="non-terminal residue" evidence="2">
    <location>
        <position position="1"/>
    </location>
</feature>
<keyword evidence="3" id="KW-1185">Reference proteome</keyword>
<evidence type="ECO:0000256" key="1">
    <source>
        <dbReference type="SAM" id="SignalP"/>
    </source>
</evidence>
<comment type="caution">
    <text evidence="2">The sequence shown here is derived from an EMBL/GenBank/DDBJ whole genome shotgun (WGS) entry which is preliminary data.</text>
</comment>
<dbReference type="Gene3D" id="2.60.120.260">
    <property type="entry name" value="Galactose-binding domain-like"/>
    <property type="match status" value="4"/>
</dbReference>
<dbReference type="EMBL" id="NIVC01001829">
    <property type="protein sequence ID" value="PAA63609.1"/>
    <property type="molecule type" value="Genomic_DNA"/>
</dbReference>
<gene>
    <name evidence="2" type="ORF">BOX15_Mlig021344g2</name>
</gene>
<name>A0A267ES05_9PLAT</name>
<feature type="signal peptide" evidence="1">
    <location>
        <begin position="1"/>
        <end position="29"/>
    </location>
</feature>
<evidence type="ECO:0008006" key="4">
    <source>
        <dbReference type="Google" id="ProtNLM"/>
    </source>
</evidence>
<proteinExistence type="predicted"/>
<accession>A0A267ES05</accession>
<organism evidence="2 3">
    <name type="scientific">Macrostomum lignano</name>
    <dbReference type="NCBI Taxonomy" id="282301"/>
    <lineage>
        <taxon>Eukaryota</taxon>
        <taxon>Metazoa</taxon>
        <taxon>Spiralia</taxon>
        <taxon>Lophotrochozoa</taxon>
        <taxon>Platyhelminthes</taxon>
        <taxon>Rhabditophora</taxon>
        <taxon>Macrostomorpha</taxon>
        <taxon>Macrostomida</taxon>
        <taxon>Macrostomidae</taxon>
        <taxon>Macrostomum</taxon>
    </lineage>
</organism>
<feature type="chain" id="PRO_5012628051" description="FTP domain-containing protein" evidence="1">
    <location>
        <begin position="30"/>
        <end position="611"/>
    </location>
</feature>